<keyword evidence="1" id="KW-1133">Transmembrane helix</keyword>
<name>A0AAI8XQT9_MYCME</name>
<gene>
    <name evidence="2" type="ORF">hbim_05388</name>
</gene>
<keyword evidence="1" id="KW-0472">Membrane</keyword>
<evidence type="ECO:0000313" key="3">
    <source>
        <dbReference type="Proteomes" id="UP001241092"/>
    </source>
</evidence>
<reference evidence="2" key="1">
    <citation type="submission" date="2023-03" db="EMBL/GenBank/DDBJ databases">
        <title>Draft genome sequence of a Mycolicibacterium mageritense strain H4_3_1 isolated from a hybrid biological-inorganic system reactor.</title>
        <authorList>
            <person name="Feng X."/>
            <person name="Kazama D."/>
            <person name="Sato K."/>
            <person name="Kobayashi H."/>
        </authorList>
    </citation>
    <scope>NUCLEOTIDE SEQUENCE</scope>
    <source>
        <strain evidence="2">H4_3_1</strain>
    </source>
</reference>
<evidence type="ECO:0000313" key="2">
    <source>
        <dbReference type="EMBL" id="BDY31436.1"/>
    </source>
</evidence>
<dbReference type="Proteomes" id="UP001241092">
    <property type="component" value="Chromosome"/>
</dbReference>
<organism evidence="2 3">
    <name type="scientific">Mycolicibacterium mageritense</name>
    <name type="common">Mycobacterium mageritense</name>
    <dbReference type="NCBI Taxonomy" id="53462"/>
    <lineage>
        <taxon>Bacteria</taxon>
        <taxon>Bacillati</taxon>
        <taxon>Actinomycetota</taxon>
        <taxon>Actinomycetes</taxon>
        <taxon>Mycobacteriales</taxon>
        <taxon>Mycobacteriaceae</taxon>
        <taxon>Mycolicibacterium</taxon>
    </lineage>
</organism>
<proteinExistence type="predicted"/>
<keyword evidence="1" id="KW-0812">Transmembrane</keyword>
<feature type="transmembrane region" description="Helical" evidence="1">
    <location>
        <begin position="12"/>
        <end position="30"/>
    </location>
</feature>
<accession>A0AAI8XQT9</accession>
<protein>
    <submittedName>
        <fullName evidence="2">Uncharacterized protein</fullName>
    </submittedName>
</protein>
<dbReference type="AlphaFoldDB" id="A0AAI8XQT9"/>
<dbReference type="EMBL" id="AP027452">
    <property type="protein sequence ID" value="BDY31436.1"/>
    <property type="molecule type" value="Genomic_DNA"/>
</dbReference>
<evidence type="ECO:0000256" key="1">
    <source>
        <dbReference type="SAM" id="Phobius"/>
    </source>
</evidence>
<sequence>MTDPQLEMHRALYLAAMIGMCAALVVYVATM</sequence>